<evidence type="ECO:0000259" key="8">
    <source>
        <dbReference type="PROSITE" id="PS50048"/>
    </source>
</evidence>
<feature type="region of interest" description="Disordered" evidence="7">
    <location>
        <begin position="513"/>
        <end position="535"/>
    </location>
</feature>
<dbReference type="PANTHER" id="PTHR36206">
    <property type="entry name" value="ASPERCRYPTIN BIOSYNTHESIS CLUSTER-SPECIFIC TRANSCRIPTION REGULATOR ATNN-RELATED"/>
    <property type="match status" value="1"/>
</dbReference>
<feature type="domain" description="Zn(2)-C6 fungal-type" evidence="8">
    <location>
        <begin position="24"/>
        <end position="54"/>
    </location>
</feature>
<keyword evidence="5" id="KW-0804">Transcription</keyword>
<reference evidence="10" key="1">
    <citation type="submission" date="2020-01" db="EMBL/GenBank/DDBJ databases">
        <authorList>
            <consortium name="DOE Joint Genome Institute"/>
            <person name="Haridas S."/>
            <person name="Albert R."/>
            <person name="Binder M."/>
            <person name="Bloem J."/>
            <person name="Labutti K."/>
            <person name="Salamov A."/>
            <person name="Andreopoulos B."/>
            <person name="Baker S.E."/>
            <person name="Barry K."/>
            <person name="Bills G."/>
            <person name="Bluhm B.H."/>
            <person name="Cannon C."/>
            <person name="Castanera R."/>
            <person name="Culley D.E."/>
            <person name="Daum C."/>
            <person name="Ezra D."/>
            <person name="Gonzalez J.B."/>
            <person name="Henrissat B."/>
            <person name="Kuo A."/>
            <person name="Liang C."/>
            <person name="Lipzen A."/>
            <person name="Lutzoni F."/>
            <person name="Magnuson J."/>
            <person name="Mondo S."/>
            <person name="Nolan M."/>
            <person name="Ohm R."/>
            <person name="Pangilinan J."/>
            <person name="Park H.-J."/>
            <person name="Ramirez L."/>
            <person name="Alfaro M."/>
            <person name="Sun H."/>
            <person name="Tritt A."/>
            <person name="Yoshinaga Y."/>
            <person name="Zwiers L.-H."/>
            <person name="Turgeon B.G."/>
            <person name="Goodwin S.B."/>
            <person name="Spatafora J.W."/>
            <person name="Crous P.W."/>
            <person name="Grigoriev I.V."/>
        </authorList>
    </citation>
    <scope>NUCLEOTIDE SEQUENCE</scope>
    <source>
        <strain evidence="10">CBS 342.82</strain>
    </source>
</reference>
<proteinExistence type="predicted"/>
<gene>
    <name evidence="10" type="ORF">K489DRAFT_188465</name>
</gene>
<dbReference type="InterPro" id="IPR052360">
    <property type="entry name" value="Transcr_Regulatory_Proteins"/>
</dbReference>
<dbReference type="InterPro" id="IPR001138">
    <property type="entry name" value="Zn2Cys6_DnaBD"/>
</dbReference>
<keyword evidence="3" id="KW-0805">Transcription regulation</keyword>
<dbReference type="PANTHER" id="PTHR36206:SF12">
    <property type="entry name" value="ASPERCRYPTIN BIOSYNTHESIS CLUSTER-SPECIFIC TRANSCRIPTION REGULATOR ATNN-RELATED"/>
    <property type="match status" value="1"/>
</dbReference>
<dbReference type="PROSITE" id="PS00463">
    <property type="entry name" value="ZN2_CY6_FUNGAL_1"/>
    <property type="match status" value="1"/>
</dbReference>
<reference evidence="10" key="3">
    <citation type="submission" date="2025-08" db="UniProtKB">
        <authorList>
            <consortium name="RefSeq"/>
        </authorList>
    </citation>
    <scope>IDENTIFICATION</scope>
    <source>
        <strain evidence="10">CBS 342.82</strain>
    </source>
</reference>
<keyword evidence="2" id="KW-0862">Zinc</keyword>
<evidence type="ECO:0000313" key="9">
    <source>
        <dbReference type="Proteomes" id="UP000504637"/>
    </source>
</evidence>
<keyword evidence="4" id="KW-0238">DNA-binding</keyword>
<evidence type="ECO:0000256" key="4">
    <source>
        <dbReference type="ARBA" id="ARBA00023125"/>
    </source>
</evidence>
<dbReference type="GO" id="GO:0000981">
    <property type="term" value="F:DNA-binding transcription factor activity, RNA polymerase II-specific"/>
    <property type="evidence" value="ECO:0007669"/>
    <property type="project" value="InterPro"/>
</dbReference>
<protein>
    <recommendedName>
        <fullName evidence="8">Zn(2)-C6 fungal-type domain-containing protein</fullName>
    </recommendedName>
</protein>
<dbReference type="InterPro" id="IPR036864">
    <property type="entry name" value="Zn2-C6_fun-type_DNA-bd_sf"/>
</dbReference>
<evidence type="ECO:0000256" key="6">
    <source>
        <dbReference type="ARBA" id="ARBA00023242"/>
    </source>
</evidence>
<dbReference type="Pfam" id="PF00172">
    <property type="entry name" value="Zn_clus"/>
    <property type="match status" value="1"/>
</dbReference>
<dbReference type="SUPFAM" id="SSF57701">
    <property type="entry name" value="Zn2/Cys6 DNA-binding domain"/>
    <property type="match status" value="1"/>
</dbReference>
<evidence type="ECO:0000256" key="3">
    <source>
        <dbReference type="ARBA" id="ARBA00023015"/>
    </source>
</evidence>
<dbReference type="RefSeq" id="XP_033461762.1">
    <property type="nucleotide sequence ID" value="XM_033599509.1"/>
</dbReference>
<dbReference type="GeneID" id="54357308"/>
<evidence type="ECO:0000256" key="7">
    <source>
        <dbReference type="SAM" id="MobiDB-lite"/>
    </source>
</evidence>
<keyword evidence="9" id="KW-1185">Reference proteome</keyword>
<dbReference type="Gene3D" id="4.10.240.10">
    <property type="entry name" value="Zn(2)-C6 fungal-type DNA-binding domain"/>
    <property type="match status" value="1"/>
</dbReference>
<organism evidence="10">
    <name type="scientific">Dissoconium aciculare CBS 342.82</name>
    <dbReference type="NCBI Taxonomy" id="1314786"/>
    <lineage>
        <taxon>Eukaryota</taxon>
        <taxon>Fungi</taxon>
        <taxon>Dikarya</taxon>
        <taxon>Ascomycota</taxon>
        <taxon>Pezizomycotina</taxon>
        <taxon>Dothideomycetes</taxon>
        <taxon>Dothideomycetidae</taxon>
        <taxon>Mycosphaerellales</taxon>
        <taxon>Dissoconiaceae</taxon>
        <taxon>Dissoconium</taxon>
    </lineage>
</organism>
<evidence type="ECO:0000256" key="5">
    <source>
        <dbReference type="ARBA" id="ARBA00023163"/>
    </source>
</evidence>
<reference evidence="10" key="2">
    <citation type="submission" date="2020-04" db="EMBL/GenBank/DDBJ databases">
        <authorList>
            <consortium name="NCBI Genome Project"/>
        </authorList>
    </citation>
    <scope>NUCLEOTIDE SEQUENCE</scope>
    <source>
        <strain evidence="10">CBS 342.82</strain>
    </source>
</reference>
<evidence type="ECO:0000313" key="10">
    <source>
        <dbReference type="RefSeq" id="XP_033461762.1"/>
    </source>
</evidence>
<accession>A0A6J3M9J8</accession>
<dbReference type="Proteomes" id="UP000504637">
    <property type="component" value="Unplaced"/>
</dbReference>
<name>A0A6J3M9J8_9PEZI</name>
<sequence length="535" mass="59442">MPRDPSKAAHKPRMRVFHHKSRDGCRTCKDRRVKCDEGFPTCQRCRRGHRECVRGTVEILSCPGTRRDALKYAKIPAEDSATNDSTALDYFIHNTLPFMRQSYSSPVWDYLLQLLSDKVPVILTVAAAIGHQHRALGDRPPDGADYAAAIAYNAAIRAQSHQLFKSNGSDVVHALSCFLLIVLESLHGSIANLELHLRPCVYILKQEHDPNMQQEAADMLNHISSLIELYITSSMSFGPRELYSTSARKMLQTIWACRPSADEVVRIERSLVEDMVSRLDTWMPAAESGCDLPAGDPDTAVPTLDALQAQESALDAAAENYIETAQGDVKSRAYCGFAVARSLLFINAIRALSELPVSPAVTLATYQRTVDVCEEALAQLRLCKSKSPANASNAFSIGLGAIKVLFCVATRCKDFYLRRRALLVLETCPRREGIWTIEGARFHAMAIIKAEEGRALQRSPDRVLNNSPPEDWQVRHSEVVEVDGNSMMRLFWQSDRSRALTIEDIPISNQLISSPLDERAPTASSSEPRHSSTPL</sequence>
<dbReference type="CDD" id="cd00067">
    <property type="entry name" value="GAL4"/>
    <property type="match status" value="1"/>
</dbReference>
<evidence type="ECO:0000256" key="1">
    <source>
        <dbReference type="ARBA" id="ARBA00022723"/>
    </source>
</evidence>
<keyword evidence="6" id="KW-0539">Nucleus</keyword>
<dbReference type="PROSITE" id="PS50048">
    <property type="entry name" value="ZN2_CY6_FUNGAL_2"/>
    <property type="match status" value="1"/>
</dbReference>
<evidence type="ECO:0000256" key="2">
    <source>
        <dbReference type="ARBA" id="ARBA00022833"/>
    </source>
</evidence>
<keyword evidence="1" id="KW-0479">Metal-binding</keyword>
<dbReference type="GO" id="GO:0008270">
    <property type="term" value="F:zinc ion binding"/>
    <property type="evidence" value="ECO:0007669"/>
    <property type="project" value="InterPro"/>
</dbReference>
<dbReference type="AlphaFoldDB" id="A0A6J3M9J8"/>
<feature type="compositionally biased region" description="Polar residues" evidence="7">
    <location>
        <begin position="522"/>
        <end position="535"/>
    </location>
</feature>
<dbReference type="GO" id="GO:0003677">
    <property type="term" value="F:DNA binding"/>
    <property type="evidence" value="ECO:0007669"/>
    <property type="project" value="UniProtKB-KW"/>
</dbReference>
<dbReference type="OrthoDB" id="2593732at2759"/>